<proteinExistence type="predicted"/>
<keyword evidence="2" id="KW-1185">Reference proteome</keyword>
<reference evidence="1" key="1">
    <citation type="submission" date="2022-07" db="EMBL/GenBank/DDBJ databases">
        <title>Genome Sequence of Phlebia brevispora.</title>
        <authorList>
            <person name="Buettner E."/>
        </authorList>
    </citation>
    <scope>NUCLEOTIDE SEQUENCE</scope>
    <source>
        <strain evidence="1">MPL23</strain>
    </source>
</reference>
<dbReference type="EMBL" id="JANHOG010000217">
    <property type="protein sequence ID" value="KAJ3556717.1"/>
    <property type="molecule type" value="Genomic_DNA"/>
</dbReference>
<dbReference type="Proteomes" id="UP001148662">
    <property type="component" value="Unassembled WGS sequence"/>
</dbReference>
<sequence length="808" mass="89940">MLGSRTKQVFAYGRRGHRIVNVTDERQEKLSGEPPSFPKSRPEWKSRAENVPRQLSTTRTKDAVVSSDSESSYIDSSDSESSVDLKVKKPAVRKPEAAQRISKGSRRSSVRKPLSAVSANLPSPRTTTSPVYVSKKRKTINKANPMKSLKSSSPVVEMDIVVFDDRGHKISQERRVSRTNVQSNSAAQPPKKRVQKPPPGSSVEHAIVLSDNERKAPAKPRNHRQPRPIVISSDEESEEEPMPKIKLPSLQLSPESPPPRPAARRNRRPTAVLSPPTSPDIEILEEKRSSNTHIPRPKPSGSRKSTVKDSPLVPVRRQSTARVEAVFPSSLLSPPAPHFKSRRLTPLRYPGRSSLFPAPPSSIDTDDEDEDLSFDLSQLALSPRTLKQIDTAFDLHEKPPPKYLLPLLEECAQATLHEFSAFIEMFPLDPIVQTSHGGVGIVGKKGSKEPVSFQKIGEASFSEVFGIGDVVLKVIPLRDEDARHSLDSSESPPPSDAKDVLKEIVVTRAMGEVCDGFVELLRTYVVRGKYPSLLLDLWDEYNERKGSENIRPDSFTVSQVYAIIVLPNGGPDLEAYTFPSASKTGWRQATSLFWQVARTLAIAEDLVRFEHRDLHWGQILVKGADVPTQPRLSKSRKVPMDHGAHGIKVTVIDLGLSRMDSDERDLEAVHCTPFDDEVFEGEGDYQFDVYRMMKRHISNSWEAYHPLTNVMWLHYLAVKLLNAKRLRAPAVPRKSTASSIFTERECYECLVEVEQVLGAAISSYKCPATKKGRRKTQATVKPVADAGPRNAAEVLDFGIEKGWVLGIE</sequence>
<gene>
    <name evidence="1" type="ORF">NM688_g1869</name>
</gene>
<protein>
    <submittedName>
        <fullName evidence="1">Uncharacterized protein</fullName>
    </submittedName>
</protein>
<accession>A0ACC1TAJ6</accession>
<evidence type="ECO:0000313" key="2">
    <source>
        <dbReference type="Proteomes" id="UP001148662"/>
    </source>
</evidence>
<organism evidence="1 2">
    <name type="scientific">Phlebia brevispora</name>
    <dbReference type="NCBI Taxonomy" id="194682"/>
    <lineage>
        <taxon>Eukaryota</taxon>
        <taxon>Fungi</taxon>
        <taxon>Dikarya</taxon>
        <taxon>Basidiomycota</taxon>
        <taxon>Agaricomycotina</taxon>
        <taxon>Agaricomycetes</taxon>
        <taxon>Polyporales</taxon>
        <taxon>Meruliaceae</taxon>
        <taxon>Phlebia</taxon>
    </lineage>
</organism>
<evidence type="ECO:0000313" key="1">
    <source>
        <dbReference type="EMBL" id="KAJ3556717.1"/>
    </source>
</evidence>
<comment type="caution">
    <text evidence="1">The sequence shown here is derived from an EMBL/GenBank/DDBJ whole genome shotgun (WGS) entry which is preliminary data.</text>
</comment>
<name>A0ACC1TAJ6_9APHY</name>